<name>A0A0C9WQJ9_9AGAR</name>
<evidence type="ECO:0000256" key="1">
    <source>
        <dbReference type="SAM" id="MobiDB-lite"/>
    </source>
</evidence>
<evidence type="ECO:0000313" key="2">
    <source>
        <dbReference type="EMBL" id="KIK00590.1"/>
    </source>
</evidence>
<dbReference type="EMBL" id="KN838622">
    <property type="protein sequence ID" value="KIK00590.1"/>
    <property type="molecule type" value="Genomic_DNA"/>
</dbReference>
<reference evidence="3" key="2">
    <citation type="submission" date="2015-01" db="EMBL/GenBank/DDBJ databases">
        <title>Evolutionary Origins and Diversification of the Mycorrhizal Mutualists.</title>
        <authorList>
            <consortium name="DOE Joint Genome Institute"/>
            <consortium name="Mycorrhizal Genomics Consortium"/>
            <person name="Kohler A."/>
            <person name="Kuo A."/>
            <person name="Nagy L.G."/>
            <person name="Floudas D."/>
            <person name="Copeland A."/>
            <person name="Barry K.W."/>
            <person name="Cichocki N."/>
            <person name="Veneault-Fourrey C."/>
            <person name="LaButti K."/>
            <person name="Lindquist E.A."/>
            <person name="Lipzen A."/>
            <person name="Lundell T."/>
            <person name="Morin E."/>
            <person name="Murat C."/>
            <person name="Riley R."/>
            <person name="Ohm R."/>
            <person name="Sun H."/>
            <person name="Tunlid A."/>
            <person name="Henrissat B."/>
            <person name="Grigoriev I.V."/>
            <person name="Hibbett D.S."/>
            <person name="Martin F."/>
        </authorList>
    </citation>
    <scope>NUCLEOTIDE SEQUENCE [LARGE SCALE GENOMIC DNA]</scope>
    <source>
        <strain evidence="3">LaAM-08-1</strain>
    </source>
</reference>
<dbReference type="Proteomes" id="UP000054477">
    <property type="component" value="Unassembled WGS sequence"/>
</dbReference>
<reference evidence="2 3" key="1">
    <citation type="submission" date="2014-04" db="EMBL/GenBank/DDBJ databases">
        <authorList>
            <consortium name="DOE Joint Genome Institute"/>
            <person name="Kuo A."/>
            <person name="Kohler A."/>
            <person name="Nagy L.G."/>
            <person name="Floudas D."/>
            <person name="Copeland A."/>
            <person name="Barry K.W."/>
            <person name="Cichocki N."/>
            <person name="Veneault-Fourrey C."/>
            <person name="LaButti K."/>
            <person name="Lindquist E.A."/>
            <person name="Lipzen A."/>
            <person name="Lundell T."/>
            <person name="Morin E."/>
            <person name="Murat C."/>
            <person name="Sun H."/>
            <person name="Tunlid A."/>
            <person name="Henrissat B."/>
            <person name="Grigoriev I.V."/>
            <person name="Hibbett D.S."/>
            <person name="Martin F."/>
            <person name="Nordberg H.P."/>
            <person name="Cantor M.N."/>
            <person name="Hua S.X."/>
        </authorList>
    </citation>
    <scope>NUCLEOTIDE SEQUENCE [LARGE SCALE GENOMIC DNA]</scope>
    <source>
        <strain evidence="2 3">LaAM-08-1</strain>
    </source>
</reference>
<proteinExistence type="predicted"/>
<sequence>MILSSTPNTLEASAACSNRGRPPRSRGKKDSYLLPKPPSPDFYILYQTHFTCTTLIFDKNHLLKRCESGQRVPMSSSRTSSVPCTGIAYRRGSPSQAMCTLPSMTLKSQASSCLLLQTV</sequence>
<feature type="compositionally biased region" description="Polar residues" evidence="1">
    <location>
        <begin position="1"/>
        <end position="11"/>
    </location>
</feature>
<evidence type="ECO:0000313" key="3">
    <source>
        <dbReference type="Proteomes" id="UP000054477"/>
    </source>
</evidence>
<keyword evidence="3" id="KW-1185">Reference proteome</keyword>
<protein>
    <submittedName>
        <fullName evidence="2">Uncharacterized protein</fullName>
    </submittedName>
</protein>
<organism evidence="2 3">
    <name type="scientific">Laccaria amethystina LaAM-08-1</name>
    <dbReference type="NCBI Taxonomy" id="1095629"/>
    <lineage>
        <taxon>Eukaryota</taxon>
        <taxon>Fungi</taxon>
        <taxon>Dikarya</taxon>
        <taxon>Basidiomycota</taxon>
        <taxon>Agaricomycotina</taxon>
        <taxon>Agaricomycetes</taxon>
        <taxon>Agaricomycetidae</taxon>
        <taxon>Agaricales</taxon>
        <taxon>Agaricineae</taxon>
        <taxon>Hydnangiaceae</taxon>
        <taxon>Laccaria</taxon>
    </lineage>
</organism>
<accession>A0A0C9WQJ9</accession>
<dbReference type="AlphaFoldDB" id="A0A0C9WQJ9"/>
<dbReference type="HOGENOM" id="CLU_2061880_0_0_1"/>
<gene>
    <name evidence="2" type="ORF">K443DRAFT_599789</name>
</gene>
<feature type="region of interest" description="Disordered" evidence="1">
    <location>
        <begin position="1"/>
        <end position="34"/>
    </location>
</feature>